<keyword evidence="2" id="KW-0472">Membrane</keyword>
<reference evidence="4" key="1">
    <citation type="journal article" date="2019" name="Int. J. Syst. Evol. Microbiol.">
        <title>The Global Catalogue of Microorganisms (GCM) 10K type strain sequencing project: providing services to taxonomists for standard genome sequencing and annotation.</title>
        <authorList>
            <consortium name="The Broad Institute Genomics Platform"/>
            <consortium name="The Broad Institute Genome Sequencing Center for Infectious Disease"/>
            <person name="Wu L."/>
            <person name="Ma J."/>
        </authorList>
    </citation>
    <scope>NUCLEOTIDE SEQUENCE [LARGE SCALE GENOMIC DNA]</scope>
    <source>
        <strain evidence="4">JCM 19212</strain>
    </source>
</reference>
<feature type="region of interest" description="Disordered" evidence="1">
    <location>
        <begin position="104"/>
        <end position="136"/>
    </location>
</feature>
<sequence>MKKLGWADKVARYFWVLLFATYSVAAAGVMIDVLGDEYKDLSQVAVTTVHSSEDVRMSGAAQVAAVYRASSGAPFSTLPPGSTFKVVWPDGSSEYVMVVSPASTSGVHPIPHTQRVPSAPGKTGTAGDAAAEAQLQ</sequence>
<keyword evidence="2" id="KW-1133">Transmembrane helix</keyword>
<protein>
    <submittedName>
        <fullName evidence="3">Uncharacterized protein</fullName>
    </submittedName>
</protein>
<evidence type="ECO:0000313" key="3">
    <source>
        <dbReference type="EMBL" id="GAA5082213.1"/>
    </source>
</evidence>
<accession>A0ABP9LU48</accession>
<evidence type="ECO:0000256" key="1">
    <source>
        <dbReference type="SAM" id="MobiDB-lite"/>
    </source>
</evidence>
<keyword evidence="4" id="KW-1185">Reference proteome</keyword>
<gene>
    <name evidence="3" type="ORF">GCM10025759_33460</name>
</gene>
<proteinExistence type="predicted"/>
<dbReference type="Proteomes" id="UP001501083">
    <property type="component" value="Unassembled WGS sequence"/>
</dbReference>
<feature type="transmembrane region" description="Helical" evidence="2">
    <location>
        <begin position="12"/>
        <end position="34"/>
    </location>
</feature>
<keyword evidence="2" id="KW-0812">Transmembrane</keyword>
<dbReference type="RefSeq" id="WP_158984160.1">
    <property type="nucleotide sequence ID" value="NZ_BAABKY010000006.1"/>
</dbReference>
<evidence type="ECO:0000256" key="2">
    <source>
        <dbReference type="SAM" id="Phobius"/>
    </source>
</evidence>
<name>A0ABP9LU48_9GAMM</name>
<evidence type="ECO:0000313" key="4">
    <source>
        <dbReference type="Proteomes" id="UP001501083"/>
    </source>
</evidence>
<comment type="caution">
    <text evidence="3">The sequence shown here is derived from an EMBL/GenBank/DDBJ whole genome shotgun (WGS) entry which is preliminary data.</text>
</comment>
<dbReference type="EMBL" id="BAABKY010000006">
    <property type="protein sequence ID" value="GAA5082213.1"/>
    <property type="molecule type" value="Genomic_DNA"/>
</dbReference>
<organism evidence="3 4">
    <name type="scientific">Lysobacter panacisoli</name>
    <dbReference type="NCBI Taxonomy" id="1255263"/>
    <lineage>
        <taxon>Bacteria</taxon>
        <taxon>Pseudomonadati</taxon>
        <taxon>Pseudomonadota</taxon>
        <taxon>Gammaproteobacteria</taxon>
        <taxon>Lysobacterales</taxon>
        <taxon>Lysobacteraceae</taxon>
        <taxon>Lysobacter</taxon>
    </lineage>
</organism>